<dbReference type="InterPro" id="IPR000504">
    <property type="entry name" value="RRM_dom"/>
</dbReference>
<feature type="region of interest" description="Disordered" evidence="4">
    <location>
        <begin position="478"/>
        <end position="588"/>
    </location>
</feature>
<dbReference type="EMBL" id="CM003144">
    <property type="protein sequence ID" value="KIS69906.1"/>
    <property type="molecule type" value="Genomic_DNA"/>
</dbReference>
<feature type="compositionally biased region" description="Polar residues" evidence="4">
    <location>
        <begin position="49"/>
        <end position="59"/>
    </location>
</feature>
<feature type="compositionally biased region" description="Basic and acidic residues" evidence="4">
    <location>
        <begin position="564"/>
        <end position="588"/>
    </location>
</feature>
<evidence type="ECO:0000256" key="1">
    <source>
        <dbReference type="ARBA" id="ARBA00022737"/>
    </source>
</evidence>
<evidence type="ECO:0000313" key="6">
    <source>
        <dbReference type="EMBL" id="KIS69906.1"/>
    </source>
</evidence>
<dbReference type="PROSITE" id="PS50102">
    <property type="entry name" value="RRM"/>
    <property type="match status" value="2"/>
</dbReference>
<feature type="domain" description="RRM" evidence="5">
    <location>
        <begin position="169"/>
        <end position="244"/>
    </location>
</feature>
<dbReference type="InterPro" id="IPR012677">
    <property type="entry name" value="Nucleotide-bd_a/b_plait_sf"/>
</dbReference>
<dbReference type="Gene3D" id="3.30.70.330">
    <property type="match status" value="2"/>
</dbReference>
<dbReference type="PANTHER" id="PTHR48032">
    <property type="entry name" value="RNA-BINDING PROTEIN MUSASHI HOMOLOG RBP6"/>
    <property type="match status" value="1"/>
</dbReference>
<dbReference type="SMR" id="A0A0D1E1T0"/>
<keyword evidence="7" id="KW-1185">Reference proteome</keyword>
<evidence type="ECO:0000256" key="4">
    <source>
        <dbReference type="SAM" id="MobiDB-lite"/>
    </source>
</evidence>
<dbReference type="GO" id="GO:0003729">
    <property type="term" value="F:mRNA binding"/>
    <property type="evidence" value="ECO:0000318"/>
    <property type="project" value="GO_Central"/>
</dbReference>
<accession>A0A0D1E1T0</accession>
<dbReference type="SUPFAM" id="SSF54928">
    <property type="entry name" value="RNA-binding domain, RBD"/>
    <property type="match status" value="2"/>
</dbReference>
<dbReference type="InterPro" id="IPR035979">
    <property type="entry name" value="RBD_domain_sf"/>
</dbReference>
<dbReference type="SMART" id="SM00360">
    <property type="entry name" value="RRM"/>
    <property type="match status" value="2"/>
</dbReference>
<gene>
    <name evidence="6" type="ORF">UMAG_02420</name>
</gene>
<dbReference type="GO" id="GO:0006417">
    <property type="term" value="P:regulation of translation"/>
    <property type="evidence" value="ECO:0000318"/>
    <property type="project" value="GO_Central"/>
</dbReference>
<feature type="compositionally biased region" description="Acidic residues" evidence="4">
    <location>
        <begin position="1"/>
        <end position="11"/>
    </location>
</feature>
<dbReference type="CDD" id="cd12577">
    <property type="entry name" value="RRM1_Hrp1p"/>
    <property type="match status" value="1"/>
</dbReference>
<dbReference type="FunFam" id="3.30.70.330:FF:000025">
    <property type="entry name" value="RNA-binding protein Musashi homolog 2 isoform X1"/>
    <property type="match status" value="1"/>
</dbReference>
<dbReference type="PANTHER" id="PTHR48032:SF6">
    <property type="entry name" value="RNA-BINDING (RRM_RBD_RNP MOTIFS) FAMILY PROTEIN"/>
    <property type="match status" value="1"/>
</dbReference>
<feature type="domain" description="RRM" evidence="5">
    <location>
        <begin position="278"/>
        <end position="355"/>
    </location>
</feature>
<dbReference type="InParanoid" id="A0A0D1E1T0"/>
<evidence type="ECO:0000256" key="2">
    <source>
        <dbReference type="ARBA" id="ARBA00022884"/>
    </source>
</evidence>
<sequence length="588" mass="62769">MASQEDTDDLYADLYGAATSEAGDEAFPRGEGGDDKAHAGDEQDLTGYEDSNNKNGNSSEKAEEKPTVAASTGSFIPPASSAPAQQSDTGLQIKGSFIPPPVVNSPAAHSQSDVRDLTPASHNDASSNQQSLSHQTQVADDRGEGQNAGTERQGLDNRSAMPHEMPEEGKMFIGGLNWDTTEDSLRRYFSQFGEVGNCAIMRDNMTGRSRGFAFLNFVDPKAVNTVMVREHYLDGKVIDPKRAIPRPQHNQQGGGHHNNYNNGGGGGGGGGSYSASSQKLFVGGLPPSVTPATFRTFFEQFGTLSDCTCMMDRETGKPRGFGFLTYADDSSLNHVLNTRPIVFDGKEVDVKRAQSKNDPQSLQIRRQQRMDNPEMAYGMQQGGAGARFNNYNTGASGGGGGMGGNAWQMNPMMMGMMGQGGDMSQMYQNMGWGNQNWNPQMAWQQMMASMAGNTGGGMDMGAMMNNMGMMGSMGGTMGSMGGMGSMSPPSMKQSMSPTVNAASAVPTGASAGGDDRTERSGSASAPSSSRQQRGGSVHNGASRPPPMGPRHDRERSPGRGGDGGYRRERSPDRRDDNRRYDSGQRNRY</sequence>
<organism evidence="6 7">
    <name type="scientific">Mycosarcoma maydis</name>
    <name type="common">Corn smut fungus</name>
    <name type="synonym">Ustilago maydis</name>
    <dbReference type="NCBI Taxonomy" id="5270"/>
    <lineage>
        <taxon>Eukaryota</taxon>
        <taxon>Fungi</taxon>
        <taxon>Dikarya</taxon>
        <taxon>Basidiomycota</taxon>
        <taxon>Ustilaginomycotina</taxon>
        <taxon>Ustilaginomycetes</taxon>
        <taxon>Ustilaginales</taxon>
        <taxon>Ustilaginaceae</taxon>
        <taxon>Mycosarcoma</taxon>
    </lineage>
</organism>
<dbReference type="KEGG" id="uma:UMAG_02420"/>
<dbReference type="GeneID" id="23563169"/>
<evidence type="ECO:0000313" key="7">
    <source>
        <dbReference type="Proteomes" id="UP000000561"/>
    </source>
</evidence>
<dbReference type="OMA" id="MAWQQMM"/>
<feature type="region of interest" description="Disordered" evidence="4">
    <location>
        <begin position="1"/>
        <end position="163"/>
    </location>
</feature>
<dbReference type="eggNOG" id="KOG4205">
    <property type="taxonomic scope" value="Eukaryota"/>
</dbReference>
<dbReference type="Pfam" id="PF00076">
    <property type="entry name" value="RRM_1"/>
    <property type="match status" value="2"/>
</dbReference>
<dbReference type="InterPro" id="IPR034156">
    <property type="entry name" value="Hrp1_RRM1"/>
</dbReference>
<feature type="compositionally biased region" description="Low complexity" evidence="4">
    <location>
        <begin position="520"/>
        <end position="536"/>
    </location>
</feature>
<evidence type="ECO:0000259" key="5">
    <source>
        <dbReference type="PROSITE" id="PS50102"/>
    </source>
</evidence>
<dbReference type="Proteomes" id="UP000000561">
    <property type="component" value="Chromosome 5"/>
</dbReference>
<feature type="compositionally biased region" description="Polar residues" evidence="4">
    <location>
        <begin position="488"/>
        <end position="501"/>
    </location>
</feature>
<feature type="compositionally biased region" description="Basic and acidic residues" evidence="4">
    <location>
        <begin position="26"/>
        <end position="41"/>
    </location>
</feature>
<dbReference type="FunCoup" id="A0A0D1E1T0">
    <property type="interactions" value="141"/>
</dbReference>
<feature type="compositionally biased region" description="Gly residues" evidence="4">
    <location>
        <begin position="252"/>
        <end position="272"/>
    </location>
</feature>
<keyword evidence="1" id="KW-0677">Repeat</keyword>
<dbReference type="STRING" id="237631.A0A0D1E1T0"/>
<protein>
    <recommendedName>
        <fullName evidence="5">RRM domain-containing protein</fullName>
    </recommendedName>
</protein>
<proteinExistence type="predicted"/>
<feature type="region of interest" description="Disordered" evidence="4">
    <location>
        <begin position="241"/>
        <end position="272"/>
    </location>
</feature>
<feature type="compositionally biased region" description="Polar residues" evidence="4">
    <location>
        <begin position="120"/>
        <end position="138"/>
    </location>
</feature>
<name>A0A0D1E1T0_MYCMD</name>
<evidence type="ECO:0000256" key="3">
    <source>
        <dbReference type="PROSITE-ProRule" id="PRU00176"/>
    </source>
</evidence>
<dbReference type="AlphaFoldDB" id="A0A0D1E1T0"/>
<dbReference type="RefSeq" id="XP_011388711.1">
    <property type="nucleotide sequence ID" value="XM_011390409.1"/>
</dbReference>
<keyword evidence="2 3" id="KW-0694">RNA-binding</keyword>
<dbReference type="OrthoDB" id="1875751at2759"/>
<reference evidence="6 7" key="1">
    <citation type="journal article" date="2006" name="Nature">
        <title>Insights from the genome of the biotrophic fungal plant pathogen Ustilago maydis.</title>
        <authorList>
            <person name="Kamper J."/>
            <person name="Kahmann R."/>
            <person name="Bolker M."/>
            <person name="Ma L.J."/>
            <person name="Brefort T."/>
            <person name="Saville B.J."/>
            <person name="Banuett F."/>
            <person name="Kronstad J.W."/>
            <person name="Gold S.E."/>
            <person name="Muller O."/>
            <person name="Perlin M.H."/>
            <person name="Wosten H.A."/>
            <person name="de Vries R."/>
            <person name="Ruiz-Herrera J."/>
            <person name="Reynaga-Pena C.G."/>
            <person name="Snetselaar K."/>
            <person name="McCann M."/>
            <person name="Perez-Martin J."/>
            <person name="Feldbrugge M."/>
            <person name="Basse C.W."/>
            <person name="Steinberg G."/>
            <person name="Ibeas J.I."/>
            <person name="Holloman W."/>
            <person name="Guzman P."/>
            <person name="Farman M."/>
            <person name="Stajich J.E."/>
            <person name="Sentandreu R."/>
            <person name="Gonzalez-Prieto J.M."/>
            <person name="Kennell J.C."/>
            <person name="Molina L."/>
            <person name="Schirawski J."/>
            <person name="Mendoza-Mendoza A."/>
            <person name="Greilinger D."/>
            <person name="Munch K."/>
            <person name="Rossel N."/>
            <person name="Scherer M."/>
            <person name="Vranes M."/>
            <person name="Ladendorf O."/>
            <person name="Vincon V."/>
            <person name="Fuchs U."/>
            <person name="Sandrock B."/>
            <person name="Meng S."/>
            <person name="Ho E.C."/>
            <person name="Cahill M.J."/>
            <person name="Boyce K.J."/>
            <person name="Klose J."/>
            <person name="Klosterman S.J."/>
            <person name="Deelstra H.J."/>
            <person name="Ortiz-Castellanos L."/>
            <person name="Li W."/>
            <person name="Sanchez-Alonso P."/>
            <person name="Schreier P.H."/>
            <person name="Hauser-Hahn I."/>
            <person name="Vaupel M."/>
            <person name="Koopmann E."/>
            <person name="Friedrich G."/>
            <person name="Voss H."/>
            <person name="Schluter T."/>
            <person name="Margolis J."/>
            <person name="Platt D."/>
            <person name="Swimmer C."/>
            <person name="Gnirke A."/>
            <person name="Chen F."/>
            <person name="Vysotskaia V."/>
            <person name="Mannhaupt G."/>
            <person name="Guldener U."/>
            <person name="Munsterkotter M."/>
            <person name="Haase D."/>
            <person name="Oesterheld M."/>
            <person name="Mewes H.W."/>
            <person name="Mauceli E.W."/>
            <person name="DeCaprio D."/>
            <person name="Wade C.M."/>
            <person name="Butler J."/>
            <person name="Young S."/>
            <person name="Jaffe D.B."/>
            <person name="Calvo S."/>
            <person name="Nusbaum C."/>
            <person name="Galagan J."/>
            <person name="Birren B.W."/>
        </authorList>
    </citation>
    <scope>NUCLEOTIDE SEQUENCE [LARGE SCALE GENOMIC DNA]</scope>
    <source>
        <strain evidence="7">DSM 14603 / FGSC 9021 / UM521</strain>
    </source>
</reference>
<dbReference type="VEuPathDB" id="FungiDB:UMAG_02420"/>